<organism evidence="2 5">
    <name type="scientific">Plasmodium yoelii</name>
    <dbReference type="NCBI Taxonomy" id="5861"/>
    <lineage>
        <taxon>Eukaryota</taxon>
        <taxon>Sar</taxon>
        <taxon>Alveolata</taxon>
        <taxon>Apicomplexa</taxon>
        <taxon>Aconoidasida</taxon>
        <taxon>Haemosporida</taxon>
        <taxon>Plasmodiidae</taxon>
        <taxon>Plasmodium</taxon>
        <taxon>Plasmodium (Vinckeia)</taxon>
    </lineage>
</organism>
<evidence type="ECO:0000313" key="2">
    <source>
        <dbReference type="EMBL" id="CDU85118.1"/>
    </source>
</evidence>
<reference evidence="2" key="3">
    <citation type="submission" date="2014-05" db="EMBL/GenBank/DDBJ databases">
        <authorList>
            <person name="Aslett A.Martin."/>
            <person name="De Silva Nishadi"/>
        </authorList>
    </citation>
    <scope>NUCLEOTIDE SEQUENCE</scope>
    <source>
        <strain evidence="2">YM</strain>
    </source>
</reference>
<dbReference type="OrthoDB" id="332863at2759"/>
<reference evidence="3" key="4">
    <citation type="submission" date="2019-05" db="EMBL/GenBank/DDBJ databases">
        <authorList>
            <consortium name="Pathogen Informatics"/>
        </authorList>
    </citation>
    <scope>NUCLEOTIDE SEQUENCE</scope>
    <source>
        <strain evidence="3">17X</strain>
    </source>
</reference>
<reference evidence="3" key="2">
    <citation type="submission" date="2014-05" db="EMBL/GenBank/DDBJ databases">
        <authorList>
            <person name="Aslett M.A."/>
            <person name="De Silva N."/>
        </authorList>
    </citation>
    <scope>NUCLEOTIDE SEQUENCE</scope>
    <source>
        <strain evidence="3">17X</strain>
    </source>
</reference>
<dbReference type="AlphaFoldDB" id="A0A077YJH1"/>
<dbReference type="GeneID" id="3853734"/>
<evidence type="ECO:0000313" key="5">
    <source>
        <dbReference type="Proteomes" id="UP000072904"/>
    </source>
</evidence>
<proteinExistence type="predicted"/>
<accession>A0A077YJH1</accession>
<dbReference type="Gene3D" id="3.60.15.10">
    <property type="entry name" value="Ribonuclease Z/Hydroxyacylglutathione hydrolase-like"/>
    <property type="match status" value="1"/>
</dbReference>
<name>A0A077YJH1_PLAYE</name>
<dbReference type="VEuPathDB" id="PlasmoDB:Py17XNL_001002326"/>
<dbReference type="PANTHER" id="PTHR15032:SF4">
    <property type="entry name" value="N-ACYL-PHOSPHATIDYLETHANOLAMINE-HYDROLYZING PHOSPHOLIPASE D"/>
    <property type="match status" value="1"/>
</dbReference>
<feature type="domain" description="Metallo-beta-lactamase" evidence="1">
    <location>
        <begin position="144"/>
        <end position="341"/>
    </location>
</feature>
<sequence length="393" mass="46293">MSKLINSLLPYYVHKNILTPNLSFKKKVDFFFFYLDRYIYSPIFHKLCGNKTENEKNKLKKKFAKKLKQKFGINFGIYSNDNYYDNNTTKYDVNKNEEVEVAALWPNQIYHVNPLNVKKEIKDNKFNIVYIGHMSILVQIQNFNILIDPVLSNKIGLYNILGVKRIIKPGLRLENIPSIDFILLSNNRYDTMDFETLRRIVLRDNSIIIGGMNIRRYMLKSKFPVVYPLNWFNKLQFENLAFYYLPTITNSHRYIFDKNVYLPGSFFIHDKLHNTSIFYSGHSAYSNHFKQIQNYIKTIIKNDQIDLSILPIGIYKPRELYAHFHMSPSEALQTHLDLNSKMSLCVGTDVFCLGGEKYKEANIELRNSVSYYEKMENKKVNLITLEPGQNIML</sequence>
<dbReference type="Proteomes" id="UP000072874">
    <property type="component" value="Chromosome 10"/>
</dbReference>
<dbReference type="SUPFAM" id="SSF56281">
    <property type="entry name" value="Metallo-hydrolase/oxidoreductase"/>
    <property type="match status" value="1"/>
</dbReference>
<dbReference type="InterPro" id="IPR001279">
    <property type="entry name" value="Metallo-B-lactamas"/>
</dbReference>
<dbReference type="EMBL" id="LM993664">
    <property type="protein sequence ID" value="VTZ79013.1"/>
    <property type="molecule type" value="Genomic_DNA"/>
</dbReference>
<reference evidence="4 5" key="1">
    <citation type="journal article" date="2014" name="BMC Biol.">
        <title>A comprehensive evaluation of rodent malaria parasite genomes and gene expression.</title>
        <authorList>
            <person name="Otto T.D."/>
            <person name="Bohme U."/>
            <person name="Jackson A.P."/>
            <person name="Hunt M."/>
            <person name="Franke-Fayard B."/>
            <person name="Hoeijmakers W.A."/>
            <person name="Religa A.A."/>
            <person name="Robertson L."/>
            <person name="Sanders M."/>
            <person name="Ogun S.A."/>
            <person name="Cunningham D."/>
            <person name="Erhart A."/>
            <person name="Billker O."/>
            <person name="Khan S.M."/>
            <person name="Stunnenberg H.G."/>
            <person name="Langhorne J."/>
            <person name="Holder A.A."/>
            <person name="Waters A.P."/>
            <person name="Newbold C.I."/>
            <person name="Pain A."/>
            <person name="Berriman M."/>
            <person name="Janse C.J."/>
        </authorList>
    </citation>
    <scope>NUCLEOTIDE SEQUENCE [LARGE SCALE GENOMIC DNA]</scope>
    <source>
        <strain evidence="3 4">17X</strain>
        <strain evidence="2 5">YM</strain>
    </source>
</reference>
<evidence type="ECO:0000259" key="1">
    <source>
        <dbReference type="Pfam" id="PF12706"/>
    </source>
</evidence>
<dbReference type="VEuPathDB" id="PlasmoDB:PY17X_1028800"/>
<dbReference type="GO" id="GO:0005737">
    <property type="term" value="C:cytoplasm"/>
    <property type="evidence" value="ECO:0007669"/>
    <property type="project" value="TreeGrafter"/>
</dbReference>
<dbReference type="PANTHER" id="PTHR15032">
    <property type="entry name" value="N-ACYL-PHOSPHATIDYLETHANOLAMINE-HYDROLYZING PHOSPHOLIPASE D"/>
    <property type="match status" value="1"/>
</dbReference>
<protein>
    <submittedName>
        <fullName evidence="3">N-acyl-phosphatidylethanolamine-hydrolyzing phospholipase D, putative</fullName>
    </submittedName>
</protein>
<dbReference type="KEGG" id="pyo:PY17X_1028800"/>
<dbReference type="RefSeq" id="XP_727289.1">
    <property type="nucleotide sequence ID" value="XM_722196.1"/>
</dbReference>
<evidence type="ECO:0000313" key="4">
    <source>
        <dbReference type="Proteomes" id="UP000072874"/>
    </source>
</evidence>
<dbReference type="Pfam" id="PF12706">
    <property type="entry name" value="Lactamase_B_2"/>
    <property type="match status" value="1"/>
</dbReference>
<gene>
    <name evidence="3" type="ORF">PY17X_1028800</name>
    <name evidence="2" type="ORF">PYYM_1028500</name>
</gene>
<evidence type="ECO:0000313" key="3">
    <source>
        <dbReference type="EMBL" id="VTZ79013.1"/>
    </source>
</evidence>
<dbReference type="VEuPathDB" id="PlasmoDB:PYYM_1028500"/>
<dbReference type="EMBL" id="LK934638">
    <property type="protein sequence ID" value="CDU85118.1"/>
    <property type="molecule type" value="Genomic_DNA"/>
</dbReference>
<dbReference type="VEuPathDB" id="PlasmoDB:PY06610"/>
<dbReference type="InterPro" id="IPR036866">
    <property type="entry name" value="RibonucZ/Hydroxyglut_hydro"/>
</dbReference>
<dbReference type="Proteomes" id="UP000072904">
    <property type="component" value="Chromosome 10"/>
</dbReference>
<dbReference type="OMA" id="QHWTRRT"/>